<reference evidence="1" key="1">
    <citation type="journal article" date="2014" name="Int. J. Syst. Evol. Microbiol.">
        <title>Complete genome sequence of Corynebacterium casei LMG S-19264T (=DSM 44701T), isolated from a smear-ripened cheese.</title>
        <authorList>
            <consortium name="US DOE Joint Genome Institute (JGI-PGF)"/>
            <person name="Walter F."/>
            <person name="Albersmeier A."/>
            <person name="Kalinowski J."/>
            <person name="Ruckert C."/>
        </authorList>
    </citation>
    <scope>NUCLEOTIDE SEQUENCE</scope>
    <source>
        <strain evidence="1">JCM 4646</strain>
    </source>
</reference>
<protein>
    <submittedName>
        <fullName evidence="1">Uncharacterized protein</fullName>
    </submittedName>
</protein>
<name>A0A919G6P2_9ACTN</name>
<reference evidence="1" key="2">
    <citation type="submission" date="2020-09" db="EMBL/GenBank/DDBJ databases">
        <authorList>
            <person name="Sun Q."/>
            <person name="Ohkuma M."/>
        </authorList>
    </citation>
    <scope>NUCLEOTIDE SEQUENCE</scope>
    <source>
        <strain evidence="1">JCM 4646</strain>
    </source>
</reference>
<evidence type="ECO:0000313" key="2">
    <source>
        <dbReference type="Proteomes" id="UP000617734"/>
    </source>
</evidence>
<accession>A0A919G6P2</accession>
<evidence type="ECO:0000313" key="1">
    <source>
        <dbReference type="EMBL" id="GHH79025.1"/>
    </source>
</evidence>
<keyword evidence="2" id="KW-1185">Reference proteome</keyword>
<sequence>MRAVTGRHRRPAEPQPPAHLAVVRSATDGQPVVEEGVVVFPGSTIPYAYRTVHQPDGRCDRYVVRLDPPPPEVPS</sequence>
<gene>
    <name evidence="1" type="ORF">GCM10018781_56100</name>
</gene>
<dbReference type="EMBL" id="BNBO01000040">
    <property type="protein sequence ID" value="GHH79025.1"/>
    <property type="molecule type" value="Genomic_DNA"/>
</dbReference>
<organism evidence="1 2">
    <name type="scientific">Kitasatospora indigofera</name>
    <dbReference type="NCBI Taxonomy" id="67307"/>
    <lineage>
        <taxon>Bacteria</taxon>
        <taxon>Bacillati</taxon>
        <taxon>Actinomycetota</taxon>
        <taxon>Actinomycetes</taxon>
        <taxon>Kitasatosporales</taxon>
        <taxon>Streptomycetaceae</taxon>
        <taxon>Kitasatospora</taxon>
    </lineage>
</organism>
<proteinExistence type="predicted"/>
<dbReference type="AlphaFoldDB" id="A0A919G6P2"/>
<dbReference type="Proteomes" id="UP000617734">
    <property type="component" value="Unassembled WGS sequence"/>
</dbReference>
<comment type="caution">
    <text evidence="1">The sequence shown here is derived from an EMBL/GenBank/DDBJ whole genome shotgun (WGS) entry which is preliminary data.</text>
</comment>